<feature type="compositionally biased region" description="Polar residues" evidence="3">
    <location>
        <begin position="228"/>
        <end position="246"/>
    </location>
</feature>
<dbReference type="InterPro" id="IPR001060">
    <property type="entry name" value="FCH_dom"/>
</dbReference>
<dbReference type="PROSITE" id="PS51741">
    <property type="entry name" value="F_BAR"/>
    <property type="match status" value="1"/>
</dbReference>
<feature type="compositionally biased region" description="Low complexity" evidence="3">
    <location>
        <begin position="868"/>
        <end position="882"/>
    </location>
</feature>
<proteinExistence type="predicted"/>
<dbReference type="STRING" id="742152.A0A2H3J0J2"/>
<dbReference type="InterPro" id="IPR000198">
    <property type="entry name" value="RhoGAP_dom"/>
</dbReference>
<dbReference type="GO" id="GO:0005737">
    <property type="term" value="C:cytoplasm"/>
    <property type="evidence" value="ECO:0007669"/>
    <property type="project" value="TreeGrafter"/>
</dbReference>
<evidence type="ECO:0000313" key="6">
    <source>
        <dbReference type="EMBL" id="PCH33303.1"/>
    </source>
</evidence>
<dbReference type="Pfam" id="PF00620">
    <property type="entry name" value="RhoGAP"/>
    <property type="match status" value="1"/>
</dbReference>
<evidence type="ECO:0000313" key="7">
    <source>
        <dbReference type="Proteomes" id="UP000218811"/>
    </source>
</evidence>
<reference evidence="6 7" key="1">
    <citation type="journal article" date="2012" name="Science">
        <title>The Paleozoic origin of enzymatic lignin decomposition reconstructed from 31 fungal genomes.</title>
        <authorList>
            <person name="Floudas D."/>
            <person name="Binder M."/>
            <person name="Riley R."/>
            <person name="Barry K."/>
            <person name="Blanchette R.A."/>
            <person name="Henrissat B."/>
            <person name="Martinez A.T."/>
            <person name="Otillar R."/>
            <person name="Spatafora J.W."/>
            <person name="Yadav J.S."/>
            <person name="Aerts A."/>
            <person name="Benoit I."/>
            <person name="Boyd A."/>
            <person name="Carlson A."/>
            <person name="Copeland A."/>
            <person name="Coutinho P.M."/>
            <person name="de Vries R.P."/>
            <person name="Ferreira P."/>
            <person name="Findley K."/>
            <person name="Foster B."/>
            <person name="Gaskell J."/>
            <person name="Glotzer D."/>
            <person name="Gorecki P."/>
            <person name="Heitman J."/>
            <person name="Hesse C."/>
            <person name="Hori C."/>
            <person name="Igarashi K."/>
            <person name="Jurgens J.A."/>
            <person name="Kallen N."/>
            <person name="Kersten P."/>
            <person name="Kohler A."/>
            <person name="Kuees U."/>
            <person name="Kumar T.K.A."/>
            <person name="Kuo A."/>
            <person name="LaButti K."/>
            <person name="Larrondo L.F."/>
            <person name="Lindquist E."/>
            <person name="Ling A."/>
            <person name="Lombard V."/>
            <person name="Lucas S."/>
            <person name="Lundell T."/>
            <person name="Martin R."/>
            <person name="McLaughlin D.J."/>
            <person name="Morgenstern I."/>
            <person name="Morin E."/>
            <person name="Murat C."/>
            <person name="Nagy L.G."/>
            <person name="Nolan M."/>
            <person name="Ohm R.A."/>
            <person name="Patyshakuliyeva A."/>
            <person name="Rokas A."/>
            <person name="Ruiz-Duenas F.J."/>
            <person name="Sabat G."/>
            <person name="Salamov A."/>
            <person name="Samejima M."/>
            <person name="Schmutz J."/>
            <person name="Slot J.C."/>
            <person name="St John F."/>
            <person name="Stenlid J."/>
            <person name="Sun H."/>
            <person name="Sun S."/>
            <person name="Syed K."/>
            <person name="Tsang A."/>
            <person name="Wiebenga A."/>
            <person name="Young D."/>
            <person name="Pisabarro A."/>
            <person name="Eastwood D.C."/>
            <person name="Martin F."/>
            <person name="Cullen D."/>
            <person name="Grigoriev I.V."/>
            <person name="Hibbett D.S."/>
        </authorList>
    </citation>
    <scope>NUCLEOTIDE SEQUENCE [LARGE SCALE GENOMIC DNA]</scope>
    <source>
        <strain evidence="6 7">MD-104</strain>
    </source>
</reference>
<keyword evidence="2" id="KW-0175">Coiled coil</keyword>
<evidence type="ECO:0000259" key="5">
    <source>
        <dbReference type="PROSITE" id="PS51741"/>
    </source>
</evidence>
<dbReference type="InterPro" id="IPR008936">
    <property type="entry name" value="Rho_GTPase_activation_prot"/>
</dbReference>
<feature type="region of interest" description="Disordered" evidence="3">
    <location>
        <begin position="626"/>
        <end position="882"/>
    </location>
</feature>
<name>A0A2H3J0J2_WOLCO</name>
<dbReference type="AlphaFoldDB" id="A0A2H3J0J2"/>
<accession>A0A2H3J0J2</accession>
<dbReference type="SUPFAM" id="SSF48350">
    <property type="entry name" value="GTPase activation domain, GAP"/>
    <property type="match status" value="1"/>
</dbReference>
<dbReference type="InterPro" id="IPR050729">
    <property type="entry name" value="Rho-GAP"/>
</dbReference>
<dbReference type="InterPro" id="IPR027267">
    <property type="entry name" value="AH/BAR_dom_sf"/>
</dbReference>
<feature type="domain" description="Rho-GAP" evidence="4">
    <location>
        <begin position="406"/>
        <end position="601"/>
    </location>
</feature>
<dbReference type="PANTHER" id="PTHR23176:SF134">
    <property type="entry name" value="RHO-TYPE GTPASE-ACTIVATING PROTEIN"/>
    <property type="match status" value="1"/>
</dbReference>
<keyword evidence="7" id="KW-1185">Reference proteome</keyword>
<dbReference type="GO" id="GO:0007165">
    <property type="term" value="P:signal transduction"/>
    <property type="evidence" value="ECO:0007669"/>
    <property type="project" value="InterPro"/>
</dbReference>
<dbReference type="PROSITE" id="PS50238">
    <property type="entry name" value="RHOGAP"/>
    <property type="match status" value="1"/>
</dbReference>
<protein>
    <submittedName>
        <fullName evidence="6">RhoGAP-domain-containing protein</fullName>
    </submittedName>
</protein>
<dbReference type="CDD" id="cd00159">
    <property type="entry name" value="RhoGAP"/>
    <property type="match status" value="1"/>
</dbReference>
<keyword evidence="1" id="KW-0343">GTPase activation</keyword>
<dbReference type="Gene3D" id="1.20.1270.60">
    <property type="entry name" value="Arfaptin homology (AH) domain/BAR domain"/>
    <property type="match status" value="1"/>
</dbReference>
<evidence type="ECO:0000259" key="4">
    <source>
        <dbReference type="PROSITE" id="PS50238"/>
    </source>
</evidence>
<feature type="region of interest" description="Disordered" evidence="3">
    <location>
        <begin position="175"/>
        <end position="246"/>
    </location>
</feature>
<gene>
    <name evidence="6" type="ORF">WOLCODRAFT_93262</name>
</gene>
<organism evidence="6 7">
    <name type="scientific">Wolfiporia cocos (strain MD-104)</name>
    <name type="common">Brown rot fungus</name>
    <dbReference type="NCBI Taxonomy" id="742152"/>
    <lineage>
        <taxon>Eukaryota</taxon>
        <taxon>Fungi</taxon>
        <taxon>Dikarya</taxon>
        <taxon>Basidiomycota</taxon>
        <taxon>Agaricomycotina</taxon>
        <taxon>Agaricomycetes</taxon>
        <taxon>Polyporales</taxon>
        <taxon>Phaeolaceae</taxon>
        <taxon>Wolfiporia</taxon>
    </lineage>
</organism>
<dbReference type="InterPro" id="IPR031160">
    <property type="entry name" value="F_BAR_dom"/>
</dbReference>
<evidence type="ECO:0000256" key="2">
    <source>
        <dbReference type="PROSITE-ProRule" id="PRU01077"/>
    </source>
</evidence>
<dbReference type="OMA" id="GECRDLI"/>
<dbReference type="PANTHER" id="PTHR23176">
    <property type="entry name" value="RHO/RAC/CDC GTPASE-ACTIVATING PROTEIN"/>
    <property type="match status" value="1"/>
</dbReference>
<dbReference type="GO" id="GO:0005096">
    <property type="term" value="F:GTPase activator activity"/>
    <property type="evidence" value="ECO:0007669"/>
    <property type="project" value="UniProtKB-KW"/>
</dbReference>
<sequence>MSRSDEGPVLSRPSTAEPPTDAISLFDHHLRYLSDSYLAFFQERKRLEETYVDGLRKLYRKVGETDKMLDHPSRVDMTTTRAAWNEVRDNLAREMETRAAFLGALTADVINPLMTVRETQDRIRKRIKEDLKEAVNAHSDYAENILPKLRLKYIKKCQEAEDYKAALAMLSSTTSASSNFHSDPPAGFSAPLPNLNLKGPNSKGYPSLSPRPFVTTPQPPRPLDRRPSTSGSSSHARTQSTANSLQDAFHSGKRQLNQLMTFLDKGGNTRELAGRSDNALRSVRAKRDAEEADKEYRKGVHWLETLRLRRIKILESGYKSLDSFIRENAETVKSILVKYTDNMIATAMTQAQICGHGSEAIAKIDSETDVSIIERKVPRLLAVATPQPVLYQNYNVGECKDLIFGVSLVDYATARNLPEGEVPKIVTMCVREIEKRGLDAEGIYRVSGRHAAVQELQHQIERNEASFAFEPSIDDIYAVASLLKLYLRELPEPLFRFPLSERIHHSEELKQHREHDFQLLRGKIRRLPTIHQYTLKVIVEHLALVASHSQKNKMDAKNLAIVFGAVIFGEDEMPKSGDLLNVQSWKDTLAEDLINNASILFQSIGSPPMSTVPIVESAPPVSYGSQYAKLGRGGPPPSTFRGPRITRSPSLPPRPSPVFSPIALQPEDFSPQLPPHPPSSIHPSLRAGPMSSMPVRRSLPVQARSVQPPDDSQGGYFGPQPMSRSVSRDSKRTTRATLAPREMPPDIPPRSPKRKLTPRTTPRLPPRPLTPSIQVLDQGLIPSGPGTPVVVESVPDPAAGEAAQVLEVVTDSGDKDAPSSPFTPSTIEGGLSPISPSGLLAPPISPAISDRGLSDSASSATSMERAASTGSSPSHSRQSSSD</sequence>
<dbReference type="OrthoDB" id="79452at2759"/>
<feature type="region of interest" description="Disordered" evidence="3">
    <location>
        <begin position="1"/>
        <end position="20"/>
    </location>
</feature>
<evidence type="ECO:0000256" key="1">
    <source>
        <dbReference type="ARBA" id="ARBA00022468"/>
    </source>
</evidence>
<evidence type="ECO:0000256" key="3">
    <source>
        <dbReference type="SAM" id="MobiDB-lite"/>
    </source>
</evidence>
<dbReference type="Gene3D" id="1.10.555.10">
    <property type="entry name" value="Rho GTPase activation protein"/>
    <property type="match status" value="1"/>
</dbReference>
<dbReference type="SMART" id="SM00324">
    <property type="entry name" value="RhoGAP"/>
    <property type="match status" value="1"/>
</dbReference>
<feature type="domain" description="F-BAR" evidence="5">
    <location>
        <begin position="1"/>
        <end position="369"/>
    </location>
</feature>
<dbReference type="EMBL" id="KB467831">
    <property type="protein sequence ID" value="PCH33303.1"/>
    <property type="molecule type" value="Genomic_DNA"/>
</dbReference>
<dbReference type="Proteomes" id="UP000218811">
    <property type="component" value="Unassembled WGS sequence"/>
</dbReference>
<dbReference type="Pfam" id="PF00611">
    <property type="entry name" value="FCH"/>
    <property type="match status" value="1"/>
</dbReference>
<dbReference type="SUPFAM" id="SSF103657">
    <property type="entry name" value="BAR/IMD domain-like"/>
    <property type="match status" value="1"/>
</dbReference>